<dbReference type="Proteomes" id="UP001139031">
    <property type="component" value="Unassembled WGS sequence"/>
</dbReference>
<keyword evidence="2" id="KW-1185">Reference proteome</keyword>
<dbReference type="SUPFAM" id="SSF56935">
    <property type="entry name" value="Porins"/>
    <property type="match status" value="1"/>
</dbReference>
<accession>A0ABS7TKM1</accession>
<comment type="caution">
    <text evidence="1">The sequence shown here is derived from an EMBL/GenBank/DDBJ whole genome shotgun (WGS) entry which is preliminary data.</text>
</comment>
<protein>
    <recommendedName>
        <fullName evidence="3">DUF3570 domain-containing protein</fullName>
    </recommendedName>
</protein>
<name>A0ABS7TKM1_9BACT</name>
<dbReference type="EMBL" id="JAIRAU010000001">
    <property type="protein sequence ID" value="MBZ5708773.1"/>
    <property type="molecule type" value="Genomic_DNA"/>
</dbReference>
<gene>
    <name evidence="1" type="ORF">K7C98_05865</name>
</gene>
<evidence type="ECO:0000313" key="2">
    <source>
        <dbReference type="Proteomes" id="UP001139031"/>
    </source>
</evidence>
<evidence type="ECO:0008006" key="3">
    <source>
        <dbReference type="Google" id="ProtNLM"/>
    </source>
</evidence>
<reference evidence="1" key="1">
    <citation type="submission" date="2021-08" db="EMBL/GenBank/DDBJ databases">
        <authorList>
            <person name="Stevens D.C."/>
        </authorList>
    </citation>
    <scope>NUCLEOTIDE SEQUENCE</scope>
    <source>
        <strain evidence="1">DSM 53165</strain>
    </source>
</reference>
<dbReference type="RefSeq" id="WP_224190538.1">
    <property type="nucleotide sequence ID" value="NZ_JAIRAU010000001.1"/>
</dbReference>
<proteinExistence type="predicted"/>
<organism evidence="1 2">
    <name type="scientific">Nannocystis pusilla</name>
    <dbReference type="NCBI Taxonomy" id="889268"/>
    <lineage>
        <taxon>Bacteria</taxon>
        <taxon>Pseudomonadati</taxon>
        <taxon>Myxococcota</taxon>
        <taxon>Polyangia</taxon>
        <taxon>Nannocystales</taxon>
        <taxon>Nannocystaceae</taxon>
        <taxon>Nannocystis</taxon>
    </lineage>
</organism>
<evidence type="ECO:0000313" key="1">
    <source>
        <dbReference type="EMBL" id="MBZ5708773.1"/>
    </source>
</evidence>
<sequence>MRRLNQPAPRWALRGLVAVWTICVALAIPEARAAGSNATGNLVGSVPRTEDGAGVKLGQRSTLHSGFALMVGADNNVFWNRKGDVGGLRPAALVMPVAWLGIGNREVRDGVLQSEAEAQQDRKIDYNIRLTAGYRAFMARAEEIRRLPRFSVDLNAHLVVAPGRRFSFNITEFFSRFGDPRNYDAGVGYNYNRIDHRLSLGFIYRPGGGRFSIGANYLNEVLYFEAPDVYSGDRYIHGAAAEVKWRIAPRSAILVNYSFAHSYYFSCNANIDPDCNEDNNAHRVYLGFRGQIARRWTLDAMAGYGAGLYYDDENGPNFRGFIGGVRAAFYPTLRTQFFAQIDRQFSDSLFGNYFHDIAGRLGGFHTFRWRMYAELGFSVIGRRYAGIPIPGRETRIQSYENAPGFVRSDTLIAVSARVEQPFGRFFVVGARYDMIVDRTDFVAHYQGGLTDYGGFAKHVAMVLGAVRF</sequence>